<gene>
    <name evidence="1" type="ORF">OOJ09_12720</name>
</gene>
<protein>
    <submittedName>
        <fullName evidence="1">Uncharacterized protein</fullName>
    </submittedName>
</protein>
<name>A0ABT4QUK3_9HYPH</name>
<keyword evidence="2" id="KW-1185">Reference proteome</keyword>
<evidence type="ECO:0000313" key="1">
    <source>
        <dbReference type="EMBL" id="MCZ8545049.1"/>
    </source>
</evidence>
<proteinExistence type="predicted"/>
<organism evidence="1 2">
    <name type="scientific">Mesorhizobium qingshengii</name>
    <dbReference type="NCBI Taxonomy" id="1165689"/>
    <lineage>
        <taxon>Bacteria</taxon>
        <taxon>Pseudomonadati</taxon>
        <taxon>Pseudomonadota</taxon>
        <taxon>Alphaproteobacteria</taxon>
        <taxon>Hyphomicrobiales</taxon>
        <taxon>Phyllobacteriaceae</taxon>
        <taxon>Mesorhizobium</taxon>
    </lineage>
</organism>
<dbReference type="RefSeq" id="WP_269905543.1">
    <property type="nucleotide sequence ID" value="NZ_JAPFQA010000004.1"/>
</dbReference>
<dbReference type="EMBL" id="JAPFQA010000004">
    <property type="protein sequence ID" value="MCZ8545049.1"/>
    <property type="molecule type" value="Genomic_DNA"/>
</dbReference>
<sequence>MDEIVTVQAKAAMSRRAEQLVRDQVLAEIFRDLPASPSSRLKGGYYQLLTSTSPVAFAAVWRHGKGRIAAADLAAAGRHHVRFGE</sequence>
<evidence type="ECO:0000313" key="2">
    <source>
        <dbReference type="Proteomes" id="UP001152178"/>
    </source>
</evidence>
<reference evidence="1" key="1">
    <citation type="submission" date="2022-11" db="EMBL/GenBank/DDBJ databases">
        <authorList>
            <person name="Coimbra C."/>
        </authorList>
    </citation>
    <scope>NUCLEOTIDE SEQUENCE</scope>
    <source>
        <strain evidence="1">Jales19</strain>
    </source>
</reference>
<dbReference type="Proteomes" id="UP001152178">
    <property type="component" value="Unassembled WGS sequence"/>
</dbReference>
<comment type="caution">
    <text evidence="1">The sequence shown here is derived from an EMBL/GenBank/DDBJ whole genome shotgun (WGS) entry which is preliminary data.</text>
</comment>
<accession>A0ABT4QUK3</accession>